<dbReference type="Pfam" id="PF00106">
    <property type="entry name" value="adh_short"/>
    <property type="match status" value="1"/>
</dbReference>
<evidence type="ECO:0000313" key="2">
    <source>
        <dbReference type="Proteomes" id="UP000887540"/>
    </source>
</evidence>
<dbReference type="InterPro" id="IPR002347">
    <property type="entry name" value="SDR_fam"/>
</dbReference>
<dbReference type="InterPro" id="IPR036291">
    <property type="entry name" value="NAD(P)-bd_dom_sf"/>
</dbReference>
<feature type="compositionally biased region" description="Low complexity" evidence="1">
    <location>
        <begin position="442"/>
        <end position="452"/>
    </location>
</feature>
<dbReference type="PRINTS" id="PR00081">
    <property type="entry name" value="GDHRDH"/>
</dbReference>
<keyword evidence="2" id="KW-1185">Reference proteome</keyword>
<name>A0A914DWQ3_9BILA</name>
<protein>
    <submittedName>
        <fullName evidence="3">Uncharacterized protein</fullName>
    </submittedName>
</protein>
<dbReference type="PRINTS" id="PR00080">
    <property type="entry name" value="SDRFAMILY"/>
</dbReference>
<dbReference type="Gene3D" id="3.40.50.720">
    <property type="entry name" value="NAD(P)-binding Rossmann-like Domain"/>
    <property type="match status" value="1"/>
</dbReference>
<organism evidence="2 3">
    <name type="scientific">Acrobeloides nanus</name>
    <dbReference type="NCBI Taxonomy" id="290746"/>
    <lineage>
        <taxon>Eukaryota</taxon>
        <taxon>Metazoa</taxon>
        <taxon>Ecdysozoa</taxon>
        <taxon>Nematoda</taxon>
        <taxon>Chromadorea</taxon>
        <taxon>Rhabditida</taxon>
        <taxon>Tylenchina</taxon>
        <taxon>Cephalobomorpha</taxon>
        <taxon>Cephaloboidea</taxon>
        <taxon>Cephalobidae</taxon>
        <taxon>Acrobeloides</taxon>
    </lineage>
</organism>
<dbReference type="AlphaFoldDB" id="A0A914DWQ3"/>
<feature type="compositionally biased region" description="Low complexity" evidence="1">
    <location>
        <begin position="339"/>
        <end position="362"/>
    </location>
</feature>
<evidence type="ECO:0000256" key="1">
    <source>
        <dbReference type="SAM" id="MobiDB-lite"/>
    </source>
</evidence>
<feature type="region of interest" description="Disordered" evidence="1">
    <location>
        <begin position="339"/>
        <end position="399"/>
    </location>
</feature>
<reference evidence="3" key="1">
    <citation type="submission" date="2022-11" db="UniProtKB">
        <authorList>
            <consortium name="WormBaseParasite"/>
        </authorList>
    </citation>
    <scope>IDENTIFICATION</scope>
</reference>
<accession>A0A914DWQ3</accession>
<dbReference type="PANTHER" id="PTHR44147">
    <property type="entry name" value="DEHYDROGENASE/REDUCTASE SDR FAMILY MEMBER 1"/>
    <property type="match status" value="1"/>
</dbReference>
<dbReference type="PANTHER" id="PTHR44147:SF2">
    <property type="entry name" value="DEHYDROGENASE_REDUCTASE SDR FAMILY MEMBER 1"/>
    <property type="match status" value="1"/>
</dbReference>
<dbReference type="WBParaSite" id="ACRNAN_scaffold4322.g21365.t1">
    <property type="protein sequence ID" value="ACRNAN_scaffold4322.g21365.t1"/>
    <property type="gene ID" value="ACRNAN_scaffold4322.g21365"/>
</dbReference>
<dbReference type="Proteomes" id="UP000887540">
    <property type="component" value="Unplaced"/>
</dbReference>
<proteinExistence type="predicted"/>
<dbReference type="SUPFAM" id="SSF51735">
    <property type="entry name" value="NAD(P)-binding Rossmann-fold domains"/>
    <property type="match status" value="1"/>
</dbReference>
<feature type="region of interest" description="Disordered" evidence="1">
    <location>
        <begin position="426"/>
        <end position="454"/>
    </location>
</feature>
<sequence length="662" mass="73348">MSLKGKVAVVTGASRGIGRGIALQLGAAGAKVYITGRNAKNKNLTTAQFDQVDPTIPTLEKTVQDITKRGGHGIAVYVDHSNNDQVKALFEKVDQENNGKLDILVNNAFSGLDNDDLLKFKKFWELEPQIWDTLNNVGLRSHYIASVYAARLFVKNGHSGLIVNISSVGAKKFYFTAAFGVGKAAVDRLTADTAIELKPHKVTVVSLWPAQVKTEIMQKAIEEEKLPAEIGILNMPKSYSDEVKTAVILYANKCGVKSASITFKISIATIYTWLKNADEEKIRRNTQRLRVQLCDIQQAPSSSRSQSSAKEKDGYRFNPIGLKYQTYLINTLNELAMNSSGSSTLDSSQTPSLLSSTPISRSENIPTPENELQKSNEKNNSPKRKSTTPLPTPSIKRERIETSQQIFEPEVPEDDDDIQVIAIKPGKRNSGRNPEPFNNPAIHSPTQISTPPTTNPIPNKPIENGIENMEIGNSPLLPQEISRMNWNNGPEKCLEETRLAVYYAQGKIKPIQAFNTFSLPPMKNGINLNDFNMGLKHMANFGNQFGAVSRNEPTKIEYHIHAQNLYLSQQPNMFNPQALSYGFPSNYIDNSYSYVEQPAIQGLLPHPSQNFAILPNENFAMPGILQAPSMPPDITLSKFAYKEAFFSESIKVRILGSGFFNQ</sequence>
<evidence type="ECO:0000313" key="3">
    <source>
        <dbReference type="WBParaSite" id="ACRNAN_scaffold4322.g21365.t1"/>
    </source>
</evidence>